<keyword evidence="6 7" id="KW-0472">Membrane</keyword>
<dbReference type="RefSeq" id="WP_098740572.1">
    <property type="nucleotide sequence ID" value="NZ_PDKW01000043.1"/>
</dbReference>
<dbReference type="OrthoDB" id="7300372at2"/>
<evidence type="ECO:0000256" key="5">
    <source>
        <dbReference type="ARBA" id="ARBA00022989"/>
    </source>
</evidence>
<dbReference type="Pfam" id="PF00482">
    <property type="entry name" value="T2SSF"/>
    <property type="match status" value="2"/>
</dbReference>
<evidence type="ECO:0000256" key="7">
    <source>
        <dbReference type="SAM" id="Phobius"/>
    </source>
</evidence>
<evidence type="ECO:0000256" key="6">
    <source>
        <dbReference type="ARBA" id="ARBA00023136"/>
    </source>
</evidence>
<dbReference type="AlphaFoldDB" id="A0A2B8BA30"/>
<comment type="caution">
    <text evidence="9">The sequence shown here is derived from an EMBL/GenBank/DDBJ whole genome shotgun (WGS) entry which is preliminary data.</text>
</comment>
<keyword evidence="3" id="KW-1003">Cell membrane</keyword>
<protein>
    <recommendedName>
        <fullName evidence="8">Type II secretion system protein GspF domain-containing protein</fullName>
    </recommendedName>
</protein>
<evidence type="ECO:0000256" key="3">
    <source>
        <dbReference type="ARBA" id="ARBA00022475"/>
    </source>
</evidence>
<dbReference type="PANTHER" id="PTHR30012">
    <property type="entry name" value="GENERAL SECRETION PATHWAY PROTEIN"/>
    <property type="match status" value="1"/>
</dbReference>
<proteinExistence type="inferred from homology"/>
<keyword evidence="10" id="KW-1185">Reference proteome</keyword>
<comment type="similarity">
    <text evidence="2">Belongs to the GSP F family.</text>
</comment>
<name>A0A2B8BA30_9PROT</name>
<dbReference type="InterPro" id="IPR018076">
    <property type="entry name" value="T2SS_GspF_dom"/>
</dbReference>
<dbReference type="PANTHER" id="PTHR30012:SF0">
    <property type="entry name" value="TYPE II SECRETION SYSTEM PROTEIN F-RELATED"/>
    <property type="match status" value="1"/>
</dbReference>
<dbReference type="Gene3D" id="1.20.81.30">
    <property type="entry name" value="Type II secretion system (T2SS), domain F"/>
    <property type="match status" value="2"/>
</dbReference>
<evidence type="ECO:0000256" key="1">
    <source>
        <dbReference type="ARBA" id="ARBA00004651"/>
    </source>
</evidence>
<keyword evidence="4 7" id="KW-0812">Transmembrane</keyword>
<dbReference type="Proteomes" id="UP000225379">
    <property type="component" value="Unassembled WGS sequence"/>
</dbReference>
<reference evidence="10" key="1">
    <citation type="submission" date="2017-10" db="EMBL/GenBank/DDBJ databases">
        <authorList>
            <person name="Kravchenko I.K."/>
            <person name="Grouzdev D.S."/>
        </authorList>
    </citation>
    <scope>NUCLEOTIDE SEQUENCE [LARGE SCALE GENOMIC DNA]</scope>
    <source>
        <strain evidence="10">B2</strain>
    </source>
</reference>
<comment type="subcellular location">
    <subcellularLocation>
        <location evidence="1">Cell membrane</location>
        <topology evidence="1">Multi-pass membrane protein</topology>
    </subcellularLocation>
</comment>
<dbReference type="InterPro" id="IPR003004">
    <property type="entry name" value="GspF/PilC"/>
</dbReference>
<feature type="domain" description="Type II secretion system protein GspF" evidence="8">
    <location>
        <begin position="64"/>
        <end position="183"/>
    </location>
</feature>
<feature type="domain" description="Type II secretion system protein GspF" evidence="8">
    <location>
        <begin position="262"/>
        <end position="380"/>
    </location>
</feature>
<dbReference type="EMBL" id="PDKW01000043">
    <property type="protein sequence ID" value="PGH54559.1"/>
    <property type="molecule type" value="Genomic_DNA"/>
</dbReference>
<feature type="transmembrane region" description="Helical" evidence="7">
    <location>
        <begin position="363"/>
        <end position="385"/>
    </location>
</feature>
<dbReference type="InterPro" id="IPR042094">
    <property type="entry name" value="T2SS_GspF_sf"/>
</dbReference>
<feature type="transmembrane region" description="Helical" evidence="7">
    <location>
        <begin position="202"/>
        <end position="224"/>
    </location>
</feature>
<accession>A0A2B8BA30</accession>
<keyword evidence="5 7" id="KW-1133">Transmembrane helix</keyword>
<evidence type="ECO:0000256" key="2">
    <source>
        <dbReference type="ARBA" id="ARBA00005745"/>
    </source>
</evidence>
<dbReference type="GO" id="GO:0005886">
    <property type="term" value="C:plasma membrane"/>
    <property type="evidence" value="ECO:0007669"/>
    <property type="project" value="UniProtKB-SubCell"/>
</dbReference>
<evidence type="ECO:0000259" key="8">
    <source>
        <dbReference type="Pfam" id="PF00482"/>
    </source>
</evidence>
<gene>
    <name evidence="9" type="ORF">CRT60_32855</name>
</gene>
<organism evidence="9 10">
    <name type="scientific">Azospirillum palustre</name>
    <dbReference type="NCBI Taxonomy" id="2044885"/>
    <lineage>
        <taxon>Bacteria</taxon>
        <taxon>Pseudomonadati</taxon>
        <taxon>Pseudomonadota</taxon>
        <taxon>Alphaproteobacteria</taxon>
        <taxon>Rhodospirillales</taxon>
        <taxon>Azospirillaceae</taxon>
        <taxon>Azospirillum</taxon>
    </lineage>
</organism>
<feature type="transmembrane region" description="Helical" evidence="7">
    <location>
        <begin position="160"/>
        <end position="182"/>
    </location>
</feature>
<evidence type="ECO:0000313" key="10">
    <source>
        <dbReference type="Proteomes" id="UP000225379"/>
    </source>
</evidence>
<evidence type="ECO:0000256" key="4">
    <source>
        <dbReference type="ARBA" id="ARBA00022692"/>
    </source>
</evidence>
<sequence length="393" mass="42177">MAWFEVRLLAGGRARSIEVEAADERHARDAISGRGRVLSIRRRLKVGGWGRPLDRNERHILFIRLAAMLDSRVGLAEALRRIAAAFRGRIRRTAERMADAVELGDDLADAMLRQPRSFPPVLVALVRAGGFGEGTPTALRTAAEFERQLAGARQGFRSGLALAVLYVVTSGVVMVGTSFVLTPLLLETEVFRRAGEEVNVDWVYLLSNLTTGLVAIVLAVLAMLGGLATVGRRAAPEQVDRLVMGIPLYRDIALGIQHHVIFRELSLLVAGGVPIDRALRLTADGAPAGALAADLIDATRAVAAGLPWTDAMRALPGTDRASIAAAENRVELAQSLSALAEQYRDLYLHAVAVAEPVLRGLSVVVVGVAGIVMFGLTIVPILQLAEHIARQPF</sequence>
<evidence type="ECO:0000313" key="9">
    <source>
        <dbReference type="EMBL" id="PGH54559.1"/>
    </source>
</evidence>